<dbReference type="InterPro" id="IPR050832">
    <property type="entry name" value="Bact_Acetyltransf"/>
</dbReference>
<gene>
    <name evidence="4" type="ORF">LAL4801_05011</name>
</gene>
<protein>
    <submittedName>
        <fullName evidence="4">Ribosomal-protein-alanine acetyltransferase</fullName>
    </submittedName>
</protein>
<dbReference type="RefSeq" id="WP_055660365.1">
    <property type="nucleotide sequence ID" value="NZ_CP045627.1"/>
</dbReference>
<evidence type="ECO:0000259" key="3">
    <source>
        <dbReference type="PROSITE" id="PS51186"/>
    </source>
</evidence>
<dbReference type="CDD" id="cd04301">
    <property type="entry name" value="NAT_SF"/>
    <property type="match status" value="1"/>
</dbReference>
<evidence type="ECO:0000313" key="4">
    <source>
        <dbReference type="EMBL" id="CTQ46552.1"/>
    </source>
</evidence>
<accession>A0A0M6Y8Z3</accession>
<dbReference type="EMBL" id="CXST01000003">
    <property type="protein sequence ID" value="CTQ46552.1"/>
    <property type="molecule type" value="Genomic_DNA"/>
</dbReference>
<organism evidence="4 5">
    <name type="scientific">Roseibium aggregatum</name>
    <dbReference type="NCBI Taxonomy" id="187304"/>
    <lineage>
        <taxon>Bacteria</taxon>
        <taxon>Pseudomonadati</taxon>
        <taxon>Pseudomonadota</taxon>
        <taxon>Alphaproteobacteria</taxon>
        <taxon>Hyphomicrobiales</taxon>
        <taxon>Stappiaceae</taxon>
        <taxon>Roseibium</taxon>
    </lineage>
</organism>
<dbReference type="InterPro" id="IPR016181">
    <property type="entry name" value="Acyl_CoA_acyltransferase"/>
</dbReference>
<dbReference type="STRING" id="187304.B0E33_11840"/>
<name>A0A0M6Y8Z3_9HYPH</name>
<dbReference type="OrthoDB" id="273614at2"/>
<keyword evidence="2" id="KW-0012">Acyltransferase</keyword>
<dbReference type="Gene3D" id="3.40.630.30">
    <property type="match status" value="1"/>
</dbReference>
<feature type="domain" description="N-acetyltransferase" evidence="3">
    <location>
        <begin position="32"/>
        <end position="196"/>
    </location>
</feature>
<dbReference type="SUPFAM" id="SSF55729">
    <property type="entry name" value="Acyl-CoA N-acyltransferases (Nat)"/>
    <property type="match status" value="1"/>
</dbReference>
<dbReference type="PANTHER" id="PTHR43877">
    <property type="entry name" value="AMINOALKYLPHOSPHONATE N-ACETYLTRANSFERASE-RELATED-RELATED"/>
    <property type="match status" value="1"/>
</dbReference>
<proteinExistence type="predicted"/>
<evidence type="ECO:0000313" key="5">
    <source>
        <dbReference type="Proteomes" id="UP000048926"/>
    </source>
</evidence>
<evidence type="ECO:0000256" key="1">
    <source>
        <dbReference type="ARBA" id="ARBA00022679"/>
    </source>
</evidence>
<keyword evidence="1 4" id="KW-0808">Transferase</keyword>
<dbReference type="GO" id="GO:0016747">
    <property type="term" value="F:acyltransferase activity, transferring groups other than amino-acyl groups"/>
    <property type="evidence" value="ECO:0007669"/>
    <property type="project" value="InterPro"/>
</dbReference>
<dbReference type="Pfam" id="PF00583">
    <property type="entry name" value="Acetyltransf_1"/>
    <property type="match status" value="1"/>
</dbReference>
<dbReference type="InterPro" id="IPR000182">
    <property type="entry name" value="GNAT_dom"/>
</dbReference>
<dbReference type="PROSITE" id="PS51186">
    <property type="entry name" value="GNAT"/>
    <property type="match status" value="1"/>
</dbReference>
<sequence length="196" mass="21465">MSSDLFISPGFPEDQRLVAARLFWQAFSGKLGKVLAPEEKALRLVERILNPDFAISAIDREGRLLGLAGYKTRDGALVGGSLADMTAVYGAFGGLWRGLLLEVLERRIEPDCLLMDGIFVAESARGRGIGGTLLKAIGEEARQRSLTRVRLDVIDTNPRAKALYERSGFKAVGEEKTGFLELLFGFSSATRMEKQV</sequence>
<keyword evidence="5" id="KW-1185">Reference proteome</keyword>
<reference evidence="5" key="1">
    <citation type="submission" date="2015-07" db="EMBL/GenBank/DDBJ databases">
        <authorList>
            <person name="Rodrigo-Torres Lidia"/>
            <person name="Arahal R.David."/>
        </authorList>
    </citation>
    <scope>NUCLEOTIDE SEQUENCE [LARGE SCALE GENOMIC DNA]</scope>
    <source>
        <strain evidence="5">CECT 4801</strain>
    </source>
</reference>
<dbReference type="PANTHER" id="PTHR43877:SF2">
    <property type="entry name" value="AMINOALKYLPHOSPHONATE N-ACETYLTRANSFERASE-RELATED"/>
    <property type="match status" value="1"/>
</dbReference>
<dbReference type="Proteomes" id="UP000048926">
    <property type="component" value="Unassembled WGS sequence"/>
</dbReference>
<evidence type="ECO:0000256" key="2">
    <source>
        <dbReference type="ARBA" id="ARBA00023315"/>
    </source>
</evidence>
<dbReference type="AlphaFoldDB" id="A0A0M6Y8Z3"/>